<protein>
    <submittedName>
        <fullName evidence="1">DUF309 domain-containing protein</fullName>
    </submittedName>
</protein>
<dbReference type="Proteomes" id="UP001169066">
    <property type="component" value="Unassembled WGS sequence"/>
</dbReference>
<reference evidence="1" key="1">
    <citation type="submission" date="2023-01" db="EMBL/GenBank/DDBJ databases">
        <title>Sulfurovum sp. XTW-4 genome assembly.</title>
        <authorList>
            <person name="Wang J."/>
        </authorList>
    </citation>
    <scope>NUCLEOTIDE SEQUENCE</scope>
    <source>
        <strain evidence="1">XTW-4</strain>
    </source>
</reference>
<accession>A0ABT7QRM8</accession>
<gene>
    <name evidence="1" type="ORF">PF327_05860</name>
</gene>
<proteinExistence type="predicted"/>
<dbReference type="InterPro" id="IPR005500">
    <property type="entry name" value="DUF309"/>
</dbReference>
<dbReference type="RefSeq" id="WP_289401699.1">
    <property type="nucleotide sequence ID" value="NZ_JAQIBC010000003.1"/>
</dbReference>
<sequence>MLTMNDDLEGALKTYLELLDKEEYFEAHEVLEEAWHPLRLGGHPLANLAKGLINGAITFEHIKRNRKDMKKKAKTVIASYERHKHLCTESIEHVALFQKACQKIESLKIRHAEVFDVLVP</sequence>
<evidence type="ECO:0000313" key="1">
    <source>
        <dbReference type="EMBL" id="MDM5263721.1"/>
    </source>
</evidence>
<name>A0ABT7QRM8_9BACT</name>
<dbReference type="Pfam" id="PF03745">
    <property type="entry name" value="DUF309"/>
    <property type="match status" value="1"/>
</dbReference>
<dbReference type="EMBL" id="JAQIBC010000003">
    <property type="protein sequence ID" value="MDM5263721.1"/>
    <property type="molecule type" value="Genomic_DNA"/>
</dbReference>
<evidence type="ECO:0000313" key="2">
    <source>
        <dbReference type="Proteomes" id="UP001169066"/>
    </source>
</evidence>
<dbReference type="Gene3D" id="1.10.3450.10">
    <property type="entry name" value="TTHA0068-like"/>
    <property type="match status" value="1"/>
</dbReference>
<organism evidence="1 2">
    <name type="scientific">Sulfurovum xiamenensis</name>
    <dbReference type="NCBI Taxonomy" id="3019066"/>
    <lineage>
        <taxon>Bacteria</taxon>
        <taxon>Pseudomonadati</taxon>
        <taxon>Campylobacterota</taxon>
        <taxon>Epsilonproteobacteria</taxon>
        <taxon>Campylobacterales</taxon>
        <taxon>Sulfurovaceae</taxon>
        <taxon>Sulfurovum</taxon>
    </lineage>
</organism>
<keyword evidence="2" id="KW-1185">Reference proteome</keyword>
<dbReference type="SUPFAM" id="SSF140663">
    <property type="entry name" value="TTHA0068-like"/>
    <property type="match status" value="1"/>
</dbReference>
<comment type="caution">
    <text evidence="1">The sequence shown here is derived from an EMBL/GenBank/DDBJ whole genome shotgun (WGS) entry which is preliminary data.</text>
</comment>
<dbReference type="InterPro" id="IPR023203">
    <property type="entry name" value="TTHA0068_sf"/>
</dbReference>